<proteinExistence type="inferred from homology"/>
<feature type="transmembrane region" description="Helical" evidence="7">
    <location>
        <begin position="82"/>
        <end position="100"/>
    </location>
</feature>
<keyword evidence="5 7" id="KW-1133">Transmembrane helix</keyword>
<evidence type="ECO:0000256" key="7">
    <source>
        <dbReference type="SAM" id="Phobius"/>
    </source>
</evidence>
<reference evidence="8 9" key="1">
    <citation type="submission" date="2018-10" db="EMBL/GenBank/DDBJ databases">
        <title>Comparative analysis of microorganisms from saline springs in Andes Mountain Range, Colombia.</title>
        <authorList>
            <person name="Rubin E."/>
        </authorList>
    </citation>
    <scope>NUCLEOTIDE SEQUENCE [LARGE SCALE GENOMIC DNA]</scope>
    <source>
        <strain evidence="8 9">USBA 36</strain>
    </source>
</reference>
<dbReference type="PANTHER" id="PTHR33452:SF1">
    <property type="entry name" value="INNER MEMBRANE PROTEIN YPHA-RELATED"/>
    <property type="match status" value="1"/>
</dbReference>
<keyword evidence="6 7" id="KW-0472">Membrane</keyword>
<sequence>MNTATINTQPSAQNVAYAALVTRLSLGVMYLAHGLLKVLVFTPAGTVGFFESLGLPGVFAYLTILAEVGGGLLLIAGIGTRLVAAALIPALLGALFLVHADKGWLFSAPGGGWEYPAFLIATSVVAVLLGNGAYALADRLPVLRDLKLAS</sequence>
<evidence type="ECO:0000313" key="8">
    <source>
        <dbReference type="EMBL" id="RKQ72493.1"/>
    </source>
</evidence>
<dbReference type="InterPro" id="IPR032808">
    <property type="entry name" value="DoxX"/>
</dbReference>
<dbReference type="Proteomes" id="UP000277424">
    <property type="component" value="Unassembled WGS sequence"/>
</dbReference>
<organism evidence="8 9">
    <name type="scientific">Oceanibaculum indicum</name>
    <dbReference type="NCBI Taxonomy" id="526216"/>
    <lineage>
        <taxon>Bacteria</taxon>
        <taxon>Pseudomonadati</taxon>
        <taxon>Pseudomonadota</taxon>
        <taxon>Alphaproteobacteria</taxon>
        <taxon>Rhodospirillales</taxon>
        <taxon>Oceanibaculaceae</taxon>
        <taxon>Oceanibaculum</taxon>
    </lineage>
</organism>
<evidence type="ECO:0000256" key="5">
    <source>
        <dbReference type="ARBA" id="ARBA00022989"/>
    </source>
</evidence>
<dbReference type="EMBL" id="RBIG01000001">
    <property type="protein sequence ID" value="RKQ72493.1"/>
    <property type="molecule type" value="Genomic_DNA"/>
</dbReference>
<keyword evidence="3" id="KW-1003">Cell membrane</keyword>
<feature type="transmembrane region" description="Helical" evidence="7">
    <location>
        <begin position="53"/>
        <end position="75"/>
    </location>
</feature>
<dbReference type="AlphaFoldDB" id="A0A420WNA1"/>
<name>A0A420WNA1_9PROT</name>
<dbReference type="PANTHER" id="PTHR33452">
    <property type="entry name" value="OXIDOREDUCTASE CATD-RELATED"/>
    <property type="match status" value="1"/>
</dbReference>
<feature type="transmembrane region" description="Helical" evidence="7">
    <location>
        <begin position="15"/>
        <end position="33"/>
    </location>
</feature>
<evidence type="ECO:0000256" key="4">
    <source>
        <dbReference type="ARBA" id="ARBA00022692"/>
    </source>
</evidence>
<accession>A0A420WNA1</accession>
<gene>
    <name evidence="8" type="ORF">BCL74_0260</name>
</gene>
<dbReference type="GO" id="GO:0005886">
    <property type="term" value="C:plasma membrane"/>
    <property type="evidence" value="ECO:0007669"/>
    <property type="project" value="UniProtKB-SubCell"/>
</dbReference>
<protein>
    <submittedName>
        <fullName evidence="8">Putative oxidoreductase</fullName>
    </submittedName>
</protein>
<dbReference type="OrthoDB" id="5382961at2"/>
<evidence type="ECO:0000256" key="1">
    <source>
        <dbReference type="ARBA" id="ARBA00004651"/>
    </source>
</evidence>
<evidence type="ECO:0000313" key="9">
    <source>
        <dbReference type="Proteomes" id="UP000277424"/>
    </source>
</evidence>
<feature type="transmembrane region" description="Helical" evidence="7">
    <location>
        <begin position="115"/>
        <end position="137"/>
    </location>
</feature>
<dbReference type="Pfam" id="PF07681">
    <property type="entry name" value="DoxX"/>
    <property type="match status" value="1"/>
</dbReference>
<dbReference type="InterPro" id="IPR051907">
    <property type="entry name" value="DoxX-like_oxidoreductase"/>
</dbReference>
<dbReference type="RefSeq" id="WP_008942752.1">
    <property type="nucleotide sequence ID" value="NZ_RBIG01000001.1"/>
</dbReference>
<comment type="caution">
    <text evidence="8">The sequence shown here is derived from an EMBL/GenBank/DDBJ whole genome shotgun (WGS) entry which is preliminary data.</text>
</comment>
<comment type="subcellular location">
    <subcellularLocation>
        <location evidence="1">Cell membrane</location>
        <topology evidence="1">Multi-pass membrane protein</topology>
    </subcellularLocation>
</comment>
<evidence type="ECO:0000256" key="2">
    <source>
        <dbReference type="ARBA" id="ARBA00006679"/>
    </source>
</evidence>
<keyword evidence="4 7" id="KW-0812">Transmembrane</keyword>
<evidence type="ECO:0000256" key="6">
    <source>
        <dbReference type="ARBA" id="ARBA00023136"/>
    </source>
</evidence>
<evidence type="ECO:0000256" key="3">
    <source>
        <dbReference type="ARBA" id="ARBA00022475"/>
    </source>
</evidence>
<comment type="similarity">
    <text evidence="2">Belongs to the DoxX family.</text>
</comment>